<proteinExistence type="predicted"/>
<dbReference type="EMBL" id="BGPR01003156">
    <property type="protein sequence ID" value="GBM84397.1"/>
    <property type="molecule type" value="Genomic_DNA"/>
</dbReference>
<evidence type="ECO:0000313" key="3">
    <source>
        <dbReference type="Proteomes" id="UP000499080"/>
    </source>
</evidence>
<evidence type="ECO:0000256" key="1">
    <source>
        <dbReference type="SAM" id="MobiDB-lite"/>
    </source>
</evidence>
<comment type="caution">
    <text evidence="2">The sequence shown here is derived from an EMBL/GenBank/DDBJ whole genome shotgun (WGS) entry which is preliminary data.</text>
</comment>
<sequence>MHNARVISESNVHPQGETGHEVTAQRKTTGNRMLKDKRSYDCHVIVLSREVTTLNVRHFVPRPLTPVPFFPETLKFIKAVRNGMPLPDQSSYLYNITSKDPSSMHSSSYSSQAAVLAVLQQQHHKIQMDFQPHKPLASYNSSRSSNSQD</sequence>
<dbReference type="AlphaFoldDB" id="A0A4Y2J2Q2"/>
<dbReference type="Proteomes" id="UP000499080">
    <property type="component" value="Unassembled WGS sequence"/>
</dbReference>
<protein>
    <submittedName>
        <fullName evidence="2">Uncharacterized protein</fullName>
    </submittedName>
</protein>
<accession>A0A4Y2J2Q2</accession>
<name>A0A4Y2J2Q2_ARAVE</name>
<reference evidence="2 3" key="1">
    <citation type="journal article" date="2019" name="Sci. Rep.">
        <title>Orb-weaving spider Araneus ventricosus genome elucidates the spidroin gene catalogue.</title>
        <authorList>
            <person name="Kono N."/>
            <person name="Nakamura H."/>
            <person name="Ohtoshi R."/>
            <person name="Moran D.A.P."/>
            <person name="Shinohara A."/>
            <person name="Yoshida Y."/>
            <person name="Fujiwara M."/>
            <person name="Mori M."/>
            <person name="Tomita M."/>
            <person name="Arakawa K."/>
        </authorList>
    </citation>
    <scope>NUCLEOTIDE SEQUENCE [LARGE SCALE GENOMIC DNA]</scope>
</reference>
<organism evidence="2 3">
    <name type="scientific">Araneus ventricosus</name>
    <name type="common">Orbweaver spider</name>
    <name type="synonym">Epeira ventricosa</name>
    <dbReference type="NCBI Taxonomy" id="182803"/>
    <lineage>
        <taxon>Eukaryota</taxon>
        <taxon>Metazoa</taxon>
        <taxon>Ecdysozoa</taxon>
        <taxon>Arthropoda</taxon>
        <taxon>Chelicerata</taxon>
        <taxon>Arachnida</taxon>
        <taxon>Araneae</taxon>
        <taxon>Araneomorphae</taxon>
        <taxon>Entelegynae</taxon>
        <taxon>Araneoidea</taxon>
        <taxon>Araneidae</taxon>
        <taxon>Araneus</taxon>
    </lineage>
</organism>
<keyword evidence="3" id="KW-1185">Reference proteome</keyword>
<evidence type="ECO:0000313" key="2">
    <source>
        <dbReference type="EMBL" id="GBM84397.1"/>
    </source>
</evidence>
<gene>
    <name evidence="2" type="ORF">AVEN_184826_1</name>
</gene>
<feature type="region of interest" description="Disordered" evidence="1">
    <location>
        <begin position="1"/>
        <end position="34"/>
    </location>
</feature>